<feature type="compositionally biased region" description="Acidic residues" evidence="2">
    <location>
        <begin position="41"/>
        <end position="57"/>
    </location>
</feature>
<protein>
    <submittedName>
        <fullName evidence="4">ATPase</fullName>
    </submittedName>
</protein>
<feature type="transmembrane region" description="Helical" evidence="3">
    <location>
        <begin position="66"/>
        <end position="87"/>
    </location>
</feature>
<feature type="coiled-coil region" evidence="1">
    <location>
        <begin position="491"/>
        <end position="518"/>
    </location>
</feature>
<keyword evidence="3" id="KW-1133">Transmembrane helix</keyword>
<keyword evidence="5" id="KW-1185">Reference proteome</keyword>
<dbReference type="EMBL" id="JMIX01000009">
    <property type="protein sequence ID" value="KEO92409.1"/>
    <property type="molecule type" value="Genomic_DNA"/>
</dbReference>
<dbReference type="PANTHER" id="PTHR19327:SF0">
    <property type="entry name" value="GOLGIN SUBFAMILY A MEMBER 4"/>
    <property type="match status" value="1"/>
</dbReference>
<evidence type="ECO:0000256" key="3">
    <source>
        <dbReference type="SAM" id="Phobius"/>
    </source>
</evidence>
<evidence type="ECO:0000256" key="1">
    <source>
        <dbReference type="SAM" id="Coils"/>
    </source>
</evidence>
<keyword evidence="1" id="KW-0175">Coiled coil</keyword>
<organism evidence="4 5">
    <name type="scientific">Erythrobacter litoralis</name>
    <dbReference type="NCBI Taxonomy" id="39960"/>
    <lineage>
        <taxon>Bacteria</taxon>
        <taxon>Pseudomonadati</taxon>
        <taxon>Pseudomonadota</taxon>
        <taxon>Alphaproteobacteria</taxon>
        <taxon>Sphingomonadales</taxon>
        <taxon>Erythrobacteraceae</taxon>
        <taxon>Erythrobacter/Porphyrobacter group</taxon>
        <taxon>Erythrobacter</taxon>
    </lineage>
</organism>
<comment type="caution">
    <text evidence="4">The sequence shown here is derived from an EMBL/GenBank/DDBJ whole genome shotgun (WGS) entry which is preliminary data.</text>
</comment>
<feature type="region of interest" description="Disordered" evidence="2">
    <location>
        <begin position="1"/>
        <end position="57"/>
    </location>
</feature>
<dbReference type="AlphaFoldDB" id="A0A074MG08"/>
<feature type="coiled-coil region" evidence="1">
    <location>
        <begin position="704"/>
        <end position="738"/>
    </location>
</feature>
<gene>
    <name evidence="4" type="ORF">EH32_14205</name>
</gene>
<feature type="coiled-coil region" evidence="1">
    <location>
        <begin position="576"/>
        <end position="603"/>
    </location>
</feature>
<evidence type="ECO:0000256" key="2">
    <source>
        <dbReference type="SAM" id="MobiDB-lite"/>
    </source>
</evidence>
<dbReference type="PANTHER" id="PTHR19327">
    <property type="entry name" value="GOLGIN"/>
    <property type="match status" value="1"/>
</dbReference>
<accession>A0A074MG08</accession>
<feature type="coiled-coil region" evidence="1">
    <location>
        <begin position="315"/>
        <end position="400"/>
    </location>
</feature>
<feature type="transmembrane region" description="Helical" evidence="3">
    <location>
        <begin position="107"/>
        <end position="125"/>
    </location>
</feature>
<evidence type="ECO:0000313" key="5">
    <source>
        <dbReference type="Proteomes" id="UP000027866"/>
    </source>
</evidence>
<evidence type="ECO:0000313" key="4">
    <source>
        <dbReference type="EMBL" id="KEO92409.1"/>
    </source>
</evidence>
<dbReference type="Proteomes" id="UP000027866">
    <property type="component" value="Unassembled WGS sequence"/>
</dbReference>
<name>A0A074MG08_9SPHN</name>
<proteinExistence type="predicted"/>
<reference evidence="4 5" key="1">
    <citation type="submission" date="2014-04" db="EMBL/GenBank/DDBJ databases">
        <title>A comprehensive comparison of genomes of Erythrobacter spp. Strains.</title>
        <authorList>
            <person name="Zheng Q."/>
        </authorList>
    </citation>
    <scope>NUCLEOTIDE SEQUENCE [LARGE SCALE GENOMIC DNA]</scope>
    <source>
        <strain evidence="4 5">DSM 8509</strain>
    </source>
</reference>
<keyword evidence="3" id="KW-0472">Membrane</keyword>
<keyword evidence="3" id="KW-0812">Transmembrane</keyword>
<sequence length="860" mass="93846">MSGGHHIRAIGRGAGPQEPNDAAQKSLPSESKGEEDTALPTEDENDDSWAQPEEDDGIAASPPVRFGWVGPLLAGLAVFGWSAFYGWALRDELSTAASAPPTEWTRWIIDWSVPVLLIGVAYLIAMRNSRAEAKRFASSAAMLSRESAQLEERLGVVNRELSLAREFLAAQSRELESLGRIASERISSHAGELQQLITDNGAQVEAIGSASETALANMNRLRDDLPVIANSARDVSNQVGNAGRTAQAQLDALVGGFERLNQFGSASASQVAALGKKVGETLADFEEQLSAIEQLAAGRFAALSEEAGSYRETLEETEGRALAALRERVAALREETETASASLRDGEDAALTRLREAKERLHDEIAETIATVEGLDRQAMEAARQRLKELHEEAGRFDDRLEIRDRRFMEEMRRRQDEFETRESQASEVLAQRLADLDEAIAQRREAQVEETEKLVAHGRDMTAEVERLGNLIGEIAQQSQTTRETLGSGIGALGQQLAERRRELAETEKQLAELTDAGIRLLEIIQSGARHAREDLPEAIEVATGGLASVEQRAEAIGDLMLSAKGHGSELSDYLVKTQGEIDAAEASIGQLAEKLAEQSEDTLARLGGLRGGFERLVEESGRLGGESQDRLRTSLDELRTATEAAFRTLDEGARERLEQLAREMGEQAVTALERSLRSESSETISRIEQAAAHASGVGREAAAQLRDQLARVNELAGNLEQRVARARELAEEKVNNDFARRMALITDSLNSASIDIASALSTEVTDSSWDAYLKGDRGIFTRRAVRLIDGGEARRITELYQTDEDFKAAVARYIHDFEAMLRAMLSTRDGNALGVTVLGSDAGKLYVVLAQAIERFRD</sequence>